<keyword evidence="4" id="KW-0997">Cell inner membrane</keyword>
<evidence type="ECO:0000256" key="1">
    <source>
        <dbReference type="ARBA" id="ARBA00004429"/>
    </source>
</evidence>
<proteinExistence type="inferred from homology"/>
<comment type="subcellular location">
    <subcellularLocation>
        <location evidence="1">Cell inner membrane</location>
        <topology evidence="1">Multi-pass membrane protein</topology>
    </subcellularLocation>
    <subcellularLocation>
        <location evidence="8">Cell membrane</location>
        <topology evidence="8">Multi-pass membrane protein</topology>
    </subcellularLocation>
</comment>
<comment type="similarity">
    <text evidence="8">Belongs to the binding-protein-dependent transport system permease family.</text>
</comment>
<dbReference type="PANTHER" id="PTHR43357:SF4">
    <property type="entry name" value="INNER MEMBRANE ABC TRANSPORTER PERMEASE PROTEIN YDCV"/>
    <property type="match status" value="1"/>
</dbReference>
<evidence type="ECO:0000313" key="11">
    <source>
        <dbReference type="Proteomes" id="UP000295008"/>
    </source>
</evidence>
<dbReference type="PANTHER" id="PTHR43357">
    <property type="entry name" value="INNER MEMBRANE ABC TRANSPORTER PERMEASE PROTEIN YDCV"/>
    <property type="match status" value="1"/>
</dbReference>
<dbReference type="OrthoDB" id="9808619at2"/>
<feature type="transmembrane region" description="Helical" evidence="8">
    <location>
        <begin position="102"/>
        <end position="128"/>
    </location>
</feature>
<dbReference type="AlphaFoldDB" id="A0A4V2QDX2"/>
<keyword evidence="7 8" id="KW-0472">Membrane</keyword>
<evidence type="ECO:0000256" key="6">
    <source>
        <dbReference type="ARBA" id="ARBA00022989"/>
    </source>
</evidence>
<reference evidence="10 11" key="1">
    <citation type="submission" date="2019-03" db="EMBL/GenBank/DDBJ databases">
        <title>Genomic Encyclopedia of Type Strains, Phase IV (KMG-IV): sequencing the most valuable type-strain genomes for metagenomic binning, comparative biology and taxonomic classification.</title>
        <authorList>
            <person name="Goeker M."/>
        </authorList>
    </citation>
    <scope>NUCLEOTIDE SEQUENCE [LARGE SCALE GENOMIC DNA]</scope>
    <source>
        <strain evidence="10 11">LX-B</strain>
    </source>
</reference>
<feature type="transmembrane region" description="Helical" evidence="8">
    <location>
        <begin position="67"/>
        <end position="90"/>
    </location>
</feature>
<evidence type="ECO:0000256" key="8">
    <source>
        <dbReference type="RuleBase" id="RU363032"/>
    </source>
</evidence>
<protein>
    <submittedName>
        <fullName evidence="10">Putative spermidine/putrescine transport system permease protein</fullName>
    </submittedName>
</protein>
<dbReference type="InterPro" id="IPR035906">
    <property type="entry name" value="MetI-like_sf"/>
</dbReference>
<feature type="domain" description="ABC transmembrane type-1" evidence="9">
    <location>
        <begin position="68"/>
        <end position="259"/>
    </location>
</feature>
<evidence type="ECO:0000256" key="7">
    <source>
        <dbReference type="ARBA" id="ARBA00023136"/>
    </source>
</evidence>
<keyword evidence="11" id="KW-1185">Reference proteome</keyword>
<keyword evidence="6 8" id="KW-1133">Transmembrane helix</keyword>
<evidence type="ECO:0000256" key="5">
    <source>
        <dbReference type="ARBA" id="ARBA00022692"/>
    </source>
</evidence>
<dbReference type="Gene3D" id="1.10.3720.10">
    <property type="entry name" value="MetI-like"/>
    <property type="match status" value="1"/>
</dbReference>
<feature type="transmembrane region" description="Helical" evidence="8">
    <location>
        <begin position="245"/>
        <end position="263"/>
    </location>
</feature>
<evidence type="ECO:0000256" key="4">
    <source>
        <dbReference type="ARBA" id="ARBA00022519"/>
    </source>
</evidence>
<organism evidence="10 11">
    <name type="scientific">Hydrogenispora ethanolica</name>
    <dbReference type="NCBI Taxonomy" id="1082276"/>
    <lineage>
        <taxon>Bacteria</taxon>
        <taxon>Bacillati</taxon>
        <taxon>Bacillota</taxon>
        <taxon>Hydrogenispora</taxon>
    </lineage>
</organism>
<feature type="transmembrane region" description="Helical" evidence="8">
    <location>
        <begin position="12"/>
        <end position="34"/>
    </location>
</feature>
<dbReference type="InterPro" id="IPR000515">
    <property type="entry name" value="MetI-like"/>
</dbReference>
<keyword evidence="5 8" id="KW-0812">Transmembrane</keyword>
<dbReference type="PROSITE" id="PS50928">
    <property type="entry name" value="ABC_TM1"/>
    <property type="match status" value="1"/>
</dbReference>
<dbReference type="Proteomes" id="UP000295008">
    <property type="component" value="Unassembled WGS sequence"/>
</dbReference>
<feature type="transmembrane region" description="Helical" evidence="8">
    <location>
        <begin position="140"/>
        <end position="159"/>
    </location>
</feature>
<keyword evidence="2 8" id="KW-0813">Transport</keyword>
<dbReference type="EMBL" id="SLUN01000016">
    <property type="protein sequence ID" value="TCL65937.1"/>
    <property type="molecule type" value="Genomic_DNA"/>
</dbReference>
<dbReference type="RefSeq" id="WP_132014897.1">
    <property type="nucleotide sequence ID" value="NZ_SLUN01000016.1"/>
</dbReference>
<dbReference type="Pfam" id="PF00528">
    <property type="entry name" value="BPD_transp_1"/>
    <property type="match status" value="1"/>
</dbReference>
<name>A0A4V2QDX2_HYDET</name>
<dbReference type="GO" id="GO:0005886">
    <property type="term" value="C:plasma membrane"/>
    <property type="evidence" value="ECO:0007669"/>
    <property type="project" value="UniProtKB-SubCell"/>
</dbReference>
<keyword evidence="3" id="KW-1003">Cell membrane</keyword>
<dbReference type="GO" id="GO:0055085">
    <property type="term" value="P:transmembrane transport"/>
    <property type="evidence" value="ECO:0007669"/>
    <property type="project" value="InterPro"/>
</dbReference>
<comment type="caution">
    <text evidence="10">The sequence shown here is derived from an EMBL/GenBank/DDBJ whole genome shotgun (WGS) entry which is preliminary data.</text>
</comment>
<feature type="transmembrane region" description="Helical" evidence="8">
    <location>
        <begin position="180"/>
        <end position="202"/>
    </location>
</feature>
<evidence type="ECO:0000259" key="9">
    <source>
        <dbReference type="PROSITE" id="PS50928"/>
    </source>
</evidence>
<dbReference type="SUPFAM" id="SSF161098">
    <property type="entry name" value="MetI-like"/>
    <property type="match status" value="1"/>
</dbReference>
<sequence>MTLQKKWSISKIVFMIAILIYSLNICGILLTVILNSVSKRWYSGFLPKIYTFEWYQYVMTDHDIPNLLSVTFTVTIVVVLISLLIAYPAAYALARYNFKLKGFLMSLFLLPMIVPPMAYGIPLATVLYKFHLASRVSGVVLANLVPIVPFMILILTPFIEQIGVNLEAAAKMLGASKLQTFFKILVPLTMPGILTAGILSVVKTISMFELTYLVAGGKSQTLIVALYADAYAAGARPAQAIDAMAVVYFTTALACLIVALKFVSPTQMVFKVK</sequence>
<evidence type="ECO:0000256" key="3">
    <source>
        <dbReference type="ARBA" id="ARBA00022475"/>
    </source>
</evidence>
<dbReference type="CDD" id="cd06261">
    <property type="entry name" value="TM_PBP2"/>
    <property type="match status" value="1"/>
</dbReference>
<accession>A0A4V2QDX2</accession>
<gene>
    <name evidence="10" type="ORF">EDC14_101667</name>
</gene>
<evidence type="ECO:0000313" key="10">
    <source>
        <dbReference type="EMBL" id="TCL65937.1"/>
    </source>
</evidence>
<evidence type="ECO:0000256" key="2">
    <source>
        <dbReference type="ARBA" id="ARBA00022448"/>
    </source>
</evidence>